<proteinExistence type="predicted"/>
<protein>
    <submittedName>
        <fullName evidence="2">Uncharacterized protein</fullName>
    </submittedName>
</protein>
<evidence type="ECO:0000313" key="2">
    <source>
        <dbReference type="EMBL" id="UVF22234.1"/>
    </source>
</evidence>
<name>A0ABY5S105_9HYPH</name>
<keyword evidence="2" id="KW-0614">Plasmid</keyword>
<feature type="region of interest" description="Disordered" evidence="1">
    <location>
        <begin position="206"/>
        <end position="227"/>
    </location>
</feature>
<evidence type="ECO:0000256" key="1">
    <source>
        <dbReference type="SAM" id="MobiDB-lite"/>
    </source>
</evidence>
<geneLocation type="plasmid" evidence="2 3">
    <name>pR24_1</name>
</geneLocation>
<evidence type="ECO:0000313" key="3">
    <source>
        <dbReference type="Proteomes" id="UP001017257"/>
    </source>
</evidence>
<dbReference type="RefSeq" id="WP_173945862.1">
    <property type="nucleotide sequence ID" value="NZ_CP102846.1"/>
</dbReference>
<sequence>MTFSAYFDRIVLVLPFALFGSLFPDLQAQAHYPAPSEPPSFDVLLRAEPIIVLARVGNLVGTSKKAFEAIPGDIDHAPAYSEEYHHYRLHTERLLKGVLPDTFDVRVLSGSRNHVLIDRAQGQEMLLVLAPDSGLDLQGRPRDTFLISHGTAYIVRNGRFQVTGARGSETWSVDRTADFVGQIERERNQQRAEAPEPRDAAVAVFSGEDQLGRPEPPPPEAPKLRKGEPLPADILAKAAPKAIESAGGEVRSDRIPPTRIHMREIQLDRSLEFRPRRVPSGNIESNACLRGSYSHSYETSGIAGREVWLCCIPVDEVLRDTFQCSGGTLPRPFGSPDYIKIRYCSLLHPTESEPTYVPICIPAPLQAPELDTKR</sequence>
<dbReference type="EMBL" id="CP102846">
    <property type="protein sequence ID" value="UVF22234.1"/>
    <property type="molecule type" value="Genomic_DNA"/>
</dbReference>
<accession>A0ABY5S105</accession>
<organism evidence="2 3">
    <name type="scientific">Microvirga terrae</name>
    <dbReference type="NCBI Taxonomy" id="2740529"/>
    <lineage>
        <taxon>Bacteria</taxon>
        <taxon>Pseudomonadati</taxon>
        <taxon>Pseudomonadota</taxon>
        <taxon>Alphaproteobacteria</taxon>
        <taxon>Hyphomicrobiales</taxon>
        <taxon>Methylobacteriaceae</taxon>
        <taxon>Microvirga</taxon>
    </lineage>
</organism>
<keyword evidence="3" id="KW-1185">Reference proteome</keyword>
<dbReference type="Proteomes" id="UP001017257">
    <property type="component" value="Plasmid pR24_1"/>
</dbReference>
<reference evidence="2" key="1">
    <citation type="submission" date="2022-08" db="EMBL/GenBank/DDBJ databases">
        <title>Microvirga terrae sp. nov., isolated from soil.</title>
        <authorList>
            <person name="Kim K.H."/>
            <person name="Seo Y.L."/>
            <person name="Kim J.M."/>
            <person name="Lee J.K."/>
            <person name="Han D.M."/>
            <person name="Jeon C.O."/>
        </authorList>
    </citation>
    <scope>NUCLEOTIDE SEQUENCE</scope>
    <source>
        <strain evidence="2">R24</strain>
        <plasmid evidence="2">pR24_1</plasmid>
    </source>
</reference>
<gene>
    <name evidence="2" type="ORF">HPT29_026490</name>
</gene>